<gene>
    <name evidence="2" type="ORF">SDC9_208048</name>
</gene>
<sequence length="162" mass="18887">MFSSPFAFYHALWLHYQQITQGKPLSDMGYYALLESFLRSQGFDVTEKMQWLAKYDLLLHEKPNKLPVWITVDHTRAYRKTIQRFFMDAENIARYLPEYTAEPSTRVERTAHLEIFPFHPLSGADEMTAIVFNYRHRSIVGVASATVLPWHMFASQDVASHG</sequence>
<accession>A0A645JAY9</accession>
<protein>
    <recommendedName>
        <fullName evidence="1">DUF4080 domain-containing protein</fullName>
    </recommendedName>
</protein>
<name>A0A645JAY9_9ZZZZ</name>
<evidence type="ECO:0000313" key="2">
    <source>
        <dbReference type="EMBL" id="MPN60320.1"/>
    </source>
</evidence>
<comment type="caution">
    <text evidence="2">The sequence shown here is derived from an EMBL/GenBank/DDBJ whole genome shotgun (WGS) entry which is preliminary data.</text>
</comment>
<evidence type="ECO:0000259" key="1">
    <source>
        <dbReference type="Pfam" id="PF13311"/>
    </source>
</evidence>
<feature type="domain" description="DUF4080" evidence="1">
    <location>
        <begin position="2"/>
        <end position="119"/>
    </location>
</feature>
<reference evidence="2" key="1">
    <citation type="submission" date="2019-08" db="EMBL/GenBank/DDBJ databases">
        <authorList>
            <person name="Kucharzyk K."/>
            <person name="Murdoch R.W."/>
            <person name="Higgins S."/>
            <person name="Loffler F."/>
        </authorList>
    </citation>
    <scope>NUCLEOTIDE SEQUENCE</scope>
</reference>
<dbReference type="AlphaFoldDB" id="A0A645JAY9"/>
<organism evidence="2">
    <name type="scientific">bioreactor metagenome</name>
    <dbReference type="NCBI Taxonomy" id="1076179"/>
    <lineage>
        <taxon>unclassified sequences</taxon>
        <taxon>metagenomes</taxon>
        <taxon>ecological metagenomes</taxon>
    </lineage>
</organism>
<dbReference type="Pfam" id="PF13311">
    <property type="entry name" value="DUF4080"/>
    <property type="match status" value="1"/>
</dbReference>
<dbReference type="InterPro" id="IPR025288">
    <property type="entry name" value="DUF4080"/>
</dbReference>
<proteinExistence type="predicted"/>
<dbReference type="EMBL" id="VSSQ01135434">
    <property type="protein sequence ID" value="MPN60320.1"/>
    <property type="molecule type" value="Genomic_DNA"/>
</dbReference>